<dbReference type="OrthoDB" id="2757916at2759"/>
<evidence type="ECO:0000313" key="3">
    <source>
        <dbReference type="Proteomes" id="UP000283269"/>
    </source>
</evidence>
<comment type="caution">
    <text evidence="2">The sequence shown here is derived from an EMBL/GenBank/DDBJ whole genome shotgun (WGS) entry which is preliminary data.</text>
</comment>
<protein>
    <submittedName>
        <fullName evidence="2">Uncharacterized protein</fullName>
    </submittedName>
</protein>
<proteinExistence type="predicted"/>
<feature type="non-terminal residue" evidence="2">
    <location>
        <position position="149"/>
    </location>
</feature>
<feature type="compositionally biased region" description="Acidic residues" evidence="1">
    <location>
        <begin position="108"/>
        <end position="117"/>
    </location>
</feature>
<sequence>MEQAVEEAEAPHMTEEQRKLLIQSFATVKAEFADLIRGPHSAGSTRLRGETPETHDNDNDSDEERRAKSSFRIETRRFLLPPRFWALDVDAVPDSDAGAALDDAYANSDEEDEDEDTLSLSLLPPPPPPLAISIRAIAEGMQISSYNIN</sequence>
<dbReference type="AlphaFoldDB" id="A0A409WAX7"/>
<organism evidence="2 3">
    <name type="scientific">Psilocybe cyanescens</name>
    <dbReference type="NCBI Taxonomy" id="93625"/>
    <lineage>
        <taxon>Eukaryota</taxon>
        <taxon>Fungi</taxon>
        <taxon>Dikarya</taxon>
        <taxon>Basidiomycota</taxon>
        <taxon>Agaricomycotina</taxon>
        <taxon>Agaricomycetes</taxon>
        <taxon>Agaricomycetidae</taxon>
        <taxon>Agaricales</taxon>
        <taxon>Agaricineae</taxon>
        <taxon>Strophariaceae</taxon>
        <taxon>Psilocybe</taxon>
    </lineage>
</organism>
<reference evidence="2 3" key="1">
    <citation type="journal article" date="2018" name="Evol. Lett.">
        <title>Horizontal gene cluster transfer increased hallucinogenic mushroom diversity.</title>
        <authorList>
            <person name="Reynolds H.T."/>
            <person name="Vijayakumar V."/>
            <person name="Gluck-Thaler E."/>
            <person name="Korotkin H.B."/>
            <person name="Matheny P.B."/>
            <person name="Slot J.C."/>
        </authorList>
    </citation>
    <scope>NUCLEOTIDE SEQUENCE [LARGE SCALE GENOMIC DNA]</scope>
    <source>
        <strain evidence="2 3">2631</strain>
    </source>
</reference>
<evidence type="ECO:0000256" key="1">
    <source>
        <dbReference type="SAM" id="MobiDB-lite"/>
    </source>
</evidence>
<dbReference type="Proteomes" id="UP000283269">
    <property type="component" value="Unassembled WGS sequence"/>
</dbReference>
<evidence type="ECO:0000313" key="2">
    <source>
        <dbReference type="EMBL" id="PPQ75639.1"/>
    </source>
</evidence>
<dbReference type="InParanoid" id="A0A409WAX7"/>
<name>A0A409WAX7_PSICY</name>
<keyword evidence="3" id="KW-1185">Reference proteome</keyword>
<feature type="compositionally biased region" description="Basic and acidic residues" evidence="1">
    <location>
        <begin position="47"/>
        <end position="68"/>
    </location>
</feature>
<gene>
    <name evidence="2" type="ORF">CVT25_004666</name>
</gene>
<feature type="region of interest" description="Disordered" evidence="1">
    <location>
        <begin position="99"/>
        <end position="125"/>
    </location>
</feature>
<feature type="region of interest" description="Disordered" evidence="1">
    <location>
        <begin position="37"/>
        <end position="68"/>
    </location>
</feature>
<dbReference type="EMBL" id="NHYD01003595">
    <property type="protein sequence ID" value="PPQ75639.1"/>
    <property type="molecule type" value="Genomic_DNA"/>
</dbReference>
<accession>A0A409WAX7</accession>